<reference evidence="3 4" key="1">
    <citation type="submission" date="2019-03" db="EMBL/GenBank/DDBJ databases">
        <title>Lake Tanganyika Metagenome-Assembled Genomes (MAGs).</title>
        <authorList>
            <person name="Tran P."/>
        </authorList>
    </citation>
    <scope>NUCLEOTIDE SEQUENCE [LARGE SCALE GENOMIC DNA]</scope>
    <source>
        <strain evidence="3">K_DeepCast_65m_m2_236</strain>
    </source>
</reference>
<feature type="domain" description="Glycosyltransferase subfamily 4-like N-terminal" evidence="2">
    <location>
        <begin position="25"/>
        <end position="175"/>
    </location>
</feature>
<accession>A0A938BPH5</accession>
<dbReference type="GO" id="GO:0016758">
    <property type="term" value="F:hexosyltransferase activity"/>
    <property type="evidence" value="ECO:0007669"/>
    <property type="project" value="TreeGrafter"/>
</dbReference>
<dbReference type="Proteomes" id="UP000703893">
    <property type="component" value="Unassembled WGS sequence"/>
</dbReference>
<name>A0A938BPH5_9BACT</name>
<dbReference type="InterPro" id="IPR050194">
    <property type="entry name" value="Glycosyltransferase_grp1"/>
</dbReference>
<gene>
    <name evidence="3" type="ORF">FJZ00_13380</name>
</gene>
<evidence type="ECO:0000313" key="3">
    <source>
        <dbReference type="EMBL" id="MBM3276139.1"/>
    </source>
</evidence>
<proteinExistence type="predicted"/>
<dbReference type="Gene3D" id="3.40.50.2000">
    <property type="entry name" value="Glycogen Phosphorylase B"/>
    <property type="match status" value="2"/>
</dbReference>
<protein>
    <submittedName>
        <fullName evidence="3">Glycosyltransferase family 4 protein</fullName>
    </submittedName>
</protein>
<dbReference type="InterPro" id="IPR028098">
    <property type="entry name" value="Glyco_trans_4-like_N"/>
</dbReference>
<dbReference type="Pfam" id="PF00534">
    <property type="entry name" value="Glycos_transf_1"/>
    <property type="match status" value="1"/>
</dbReference>
<evidence type="ECO:0000259" key="1">
    <source>
        <dbReference type="Pfam" id="PF00534"/>
    </source>
</evidence>
<comment type="caution">
    <text evidence="3">The sequence shown here is derived from an EMBL/GenBank/DDBJ whole genome shotgun (WGS) entry which is preliminary data.</text>
</comment>
<evidence type="ECO:0000313" key="4">
    <source>
        <dbReference type="Proteomes" id="UP000703893"/>
    </source>
</evidence>
<dbReference type="CDD" id="cd03808">
    <property type="entry name" value="GT4_CapM-like"/>
    <property type="match status" value="1"/>
</dbReference>
<dbReference type="PANTHER" id="PTHR45947">
    <property type="entry name" value="SULFOQUINOVOSYL TRANSFERASE SQD2"/>
    <property type="match status" value="1"/>
</dbReference>
<organism evidence="3 4">
    <name type="scientific">Candidatus Tanganyikabacteria bacterium</name>
    <dbReference type="NCBI Taxonomy" id="2961651"/>
    <lineage>
        <taxon>Bacteria</taxon>
        <taxon>Bacillati</taxon>
        <taxon>Candidatus Sericytochromatia</taxon>
        <taxon>Candidatus Tanganyikabacteria</taxon>
    </lineage>
</organism>
<dbReference type="AlphaFoldDB" id="A0A938BPH5"/>
<sequence length="383" mass="41365">MKIRRILYAVTSPVTASTFLVGHLADLRAAGYELQLLSADDPPGLLETAGHSAGVHTRAVPFEREISPIADLRAFARLVRTLRQFRPDIVNAGTPKAGLLTGLAAWFCRVPVRVYTLHGLRLETARGLKWLVLWFAERAACACAHHVVCVSPSLRTRAIDLHLLGPGKALVLANGSVDGIDADYFRRADDATLAALRATLQIPKQAPVVGFVGRMTRDKGLPELLQAMVRVRAVHPDALLLLVGAEEPGDPLPPSSRDFLKEAYVRHTGHVTDPAPYYSLMSCLALPSHREGLGHVALEASCAGIPVVATDIPGLRDAIVQGVSGILLRSHGVEPLAGAILDLLADPARAEGMGVAGRERVRTYFNPARVRAEWRSFYASLKR</sequence>
<dbReference type="SUPFAM" id="SSF53756">
    <property type="entry name" value="UDP-Glycosyltransferase/glycogen phosphorylase"/>
    <property type="match status" value="1"/>
</dbReference>
<dbReference type="EMBL" id="VGJX01000878">
    <property type="protein sequence ID" value="MBM3276139.1"/>
    <property type="molecule type" value="Genomic_DNA"/>
</dbReference>
<dbReference type="PANTHER" id="PTHR45947:SF3">
    <property type="entry name" value="SULFOQUINOVOSYL TRANSFERASE SQD2"/>
    <property type="match status" value="1"/>
</dbReference>
<feature type="domain" description="Glycosyl transferase family 1" evidence="1">
    <location>
        <begin position="197"/>
        <end position="359"/>
    </location>
</feature>
<dbReference type="InterPro" id="IPR001296">
    <property type="entry name" value="Glyco_trans_1"/>
</dbReference>
<dbReference type="Pfam" id="PF13579">
    <property type="entry name" value="Glyco_trans_4_4"/>
    <property type="match status" value="1"/>
</dbReference>
<evidence type="ECO:0000259" key="2">
    <source>
        <dbReference type="Pfam" id="PF13579"/>
    </source>
</evidence>